<comment type="caution">
    <text evidence="1">The sequence shown here is derived from an EMBL/GenBank/DDBJ whole genome shotgun (WGS) entry which is preliminary data.</text>
</comment>
<dbReference type="AlphaFoldDB" id="A0AAD6QMA7"/>
<proteinExistence type="predicted"/>
<dbReference type="EMBL" id="JAQIZT010000006">
    <property type="protein sequence ID" value="KAJ6993007.1"/>
    <property type="molecule type" value="Genomic_DNA"/>
</dbReference>
<gene>
    <name evidence="1" type="ORF">NC653_016207</name>
</gene>
<accession>A0AAD6QMA7</accession>
<evidence type="ECO:0000313" key="1">
    <source>
        <dbReference type="EMBL" id="KAJ6993007.1"/>
    </source>
</evidence>
<dbReference type="Proteomes" id="UP001164929">
    <property type="component" value="Chromosome 6"/>
</dbReference>
<keyword evidence="2" id="KW-1185">Reference proteome</keyword>
<name>A0AAD6QMA7_9ROSI</name>
<reference evidence="1" key="1">
    <citation type="journal article" date="2023" name="Mol. Ecol. Resour.">
        <title>Chromosome-level genome assembly of a triploid poplar Populus alba 'Berolinensis'.</title>
        <authorList>
            <person name="Chen S."/>
            <person name="Yu Y."/>
            <person name="Wang X."/>
            <person name="Wang S."/>
            <person name="Zhang T."/>
            <person name="Zhou Y."/>
            <person name="He R."/>
            <person name="Meng N."/>
            <person name="Wang Y."/>
            <person name="Liu W."/>
            <person name="Liu Z."/>
            <person name="Liu J."/>
            <person name="Guo Q."/>
            <person name="Huang H."/>
            <person name="Sederoff R.R."/>
            <person name="Wang G."/>
            <person name="Qu G."/>
            <person name="Chen S."/>
        </authorList>
    </citation>
    <scope>NUCLEOTIDE SEQUENCE</scope>
    <source>
        <strain evidence="1">SC-2020</strain>
    </source>
</reference>
<organism evidence="1 2">
    <name type="scientific">Populus alba x Populus x berolinensis</name>
    <dbReference type="NCBI Taxonomy" id="444605"/>
    <lineage>
        <taxon>Eukaryota</taxon>
        <taxon>Viridiplantae</taxon>
        <taxon>Streptophyta</taxon>
        <taxon>Embryophyta</taxon>
        <taxon>Tracheophyta</taxon>
        <taxon>Spermatophyta</taxon>
        <taxon>Magnoliopsida</taxon>
        <taxon>eudicotyledons</taxon>
        <taxon>Gunneridae</taxon>
        <taxon>Pentapetalae</taxon>
        <taxon>rosids</taxon>
        <taxon>fabids</taxon>
        <taxon>Malpighiales</taxon>
        <taxon>Salicaceae</taxon>
        <taxon>Saliceae</taxon>
        <taxon>Populus</taxon>
    </lineage>
</organism>
<protein>
    <submittedName>
        <fullName evidence="1">Uncharacterized protein</fullName>
    </submittedName>
</protein>
<sequence length="74" mass="8498">MLVWQLTSSRLIFKRVGFFCTTLLYQPIAYCKWPPPNFLSSFFVFWWVVIDKVAFRGWESSSCTPVGPALGSEG</sequence>
<evidence type="ECO:0000313" key="2">
    <source>
        <dbReference type="Proteomes" id="UP001164929"/>
    </source>
</evidence>